<feature type="compositionally biased region" description="Basic and acidic residues" evidence="1">
    <location>
        <begin position="60"/>
        <end position="74"/>
    </location>
</feature>
<feature type="region of interest" description="Disordered" evidence="1">
    <location>
        <begin position="60"/>
        <end position="84"/>
    </location>
</feature>
<reference evidence="4" key="1">
    <citation type="submission" date="2017-02" db="UniProtKB">
        <authorList>
            <consortium name="WormBaseParasite"/>
        </authorList>
    </citation>
    <scope>IDENTIFICATION</scope>
</reference>
<keyword evidence="3" id="KW-1185">Reference proteome</keyword>
<dbReference type="Proteomes" id="UP000271162">
    <property type="component" value="Unassembled WGS sequence"/>
</dbReference>
<reference evidence="2 3" key="2">
    <citation type="submission" date="2018-11" db="EMBL/GenBank/DDBJ databases">
        <authorList>
            <consortium name="Pathogen Informatics"/>
        </authorList>
    </citation>
    <scope>NUCLEOTIDE SEQUENCE [LARGE SCALE GENOMIC DNA]</scope>
</reference>
<evidence type="ECO:0000313" key="4">
    <source>
        <dbReference type="WBParaSite" id="NBR_0000244701-mRNA-1"/>
    </source>
</evidence>
<gene>
    <name evidence="2" type="ORF">NBR_LOCUS2448</name>
</gene>
<protein>
    <submittedName>
        <fullName evidence="4">Seryl_tRNA_N domain-containing protein</fullName>
    </submittedName>
</protein>
<dbReference type="STRING" id="27835.A0A0N4XIU5"/>
<organism evidence="4">
    <name type="scientific">Nippostrongylus brasiliensis</name>
    <name type="common">Rat hookworm</name>
    <dbReference type="NCBI Taxonomy" id="27835"/>
    <lineage>
        <taxon>Eukaryota</taxon>
        <taxon>Metazoa</taxon>
        <taxon>Ecdysozoa</taxon>
        <taxon>Nematoda</taxon>
        <taxon>Chromadorea</taxon>
        <taxon>Rhabditida</taxon>
        <taxon>Rhabditina</taxon>
        <taxon>Rhabditomorpha</taxon>
        <taxon>Strongyloidea</taxon>
        <taxon>Heligmosomidae</taxon>
        <taxon>Nippostrongylus</taxon>
    </lineage>
</organism>
<accession>A0A0N4XIU5</accession>
<dbReference type="EMBL" id="UYSL01002798">
    <property type="protein sequence ID" value="VDL66037.1"/>
    <property type="molecule type" value="Genomic_DNA"/>
</dbReference>
<evidence type="ECO:0000313" key="2">
    <source>
        <dbReference type="EMBL" id="VDL66037.1"/>
    </source>
</evidence>
<dbReference type="WBParaSite" id="NBR_0000244701-mRNA-1">
    <property type="protein sequence ID" value="NBR_0000244701-mRNA-1"/>
    <property type="gene ID" value="NBR_0000244701"/>
</dbReference>
<name>A0A0N4XIU5_NIPBR</name>
<dbReference type="AlphaFoldDB" id="A0A0N4XIU5"/>
<proteinExistence type="predicted"/>
<evidence type="ECO:0000313" key="3">
    <source>
        <dbReference type="Proteomes" id="UP000271162"/>
    </source>
</evidence>
<sequence>MTCTIPGHSGRLSLKIEDSHRAEFVSRLQRLLKKSEERREKFQGKAEKYESIVARDRQEGKVKPHIIEKNEKKASQARGAAKGAEEEMMRLQVLLKEISA</sequence>
<evidence type="ECO:0000256" key="1">
    <source>
        <dbReference type="SAM" id="MobiDB-lite"/>
    </source>
</evidence>